<dbReference type="EMBL" id="JH603170">
    <property type="protein sequence ID" value="EIC20683.1"/>
    <property type="molecule type" value="Genomic_DNA"/>
</dbReference>
<protein>
    <submittedName>
        <fullName evidence="2">Uncharacterized protein</fullName>
    </submittedName>
</protein>
<organism evidence="2 3">
    <name type="scientific">Thiorhodovibrio frisius</name>
    <dbReference type="NCBI Taxonomy" id="631362"/>
    <lineage>
        <taxon>Bacteria</taxon>
        <taxon>Pseudomonadati</taxon>
        <taxon>Pseudomonadota</taxon>
        <taxon>Gammaproteobacteria</taxon>
        <taxon>Chromatiales</taxon>
        <taxon>Chromatiaceae</taxon>
        <taxon>Thiorhodovibrio</taxon>
    </lineage>
</organism>
<gene>
    <name evidence="2" type="ORF">Thi970DRAFT_04337</name>
</gene>
<sequence>MHMNSSWIQPVVLAAGVICCGTAVAIDRGLYDRYQGYKQYQERGQQELLKQARDAAKDWDFELAEEHLAAARNMAYAPDEIRAVEKLIADNRAAKADKERREREEAERQRRAAAEATEAEEQRKREQEEQRRLAARRSYSGSSGGSSGGGSVDFVMVDADCTGWNCPPDAMRISLSGGPGYISDNNTWNPTITEGFGGGMAGTYNYQVTFGRTRFFNPDEVGLICTGSVRISGTKQTVMIRVYDNCSDAGTGEY</sequence>
<dbReference type="Proteomes" id="UP000002964">
    <property type="component" value="Unassembled WGS sequence"/>
</dbReference>
<dbReference type="HOGENOM" id="CLU_1093893_0_0_6"/>
<reference evidence="2 3" key="2">
    <citation type="submission" date="2011-11" db="EMBL/GenBank/DDBJ databases">
        <authorList>
            <consortium name="US DOE Joint Genome Institute"/>
            <person name="Lucas S."/>
            <person name="Han J."/>
            <person name="Lapidus A."/>
            <person name="Cheng J.-F."/>
            <person name="Goodwin L."/>
            <person name="Pitluck S."/>
            <person name="Peters L."/>
            <person name="Ovchinnikova G."/>
            <person name="Zhang X."/>
            <person name="Detter J.C."/>
            <person name="Han C."/>
            <person name="Tapia R."/>
            <person name="Land M."/>
            <person name="Hauser L."/>
            <person name="Kyrpides N."/>
            <person name="Ivanova N."/>
            <person name="Pagani I."/>
            <person name="Vogl K."/>
            <person name="Liu Z."/>
            <person name="Overmann J."/>
            <person name="Frigaard N.-U."/>
            <person name="Bryant D."/>
            <person name="Woyke T."/>
        </authorList>
    </citation>
    <scope>NUCLEOTIDE SEQUENCE [LARGE SCALE GENOMIC DNA]</scope>
    <source>
        <strain evidence="2 3">970</strain>
    </source>
</reference>
<evidence type="ECO:0000256" key="1">
    <source>
        <dbReference type="SAM" id="MobiDB-lite"/>
    </source>
</evidence>
<dbReference type="AlphaFoldDB" id="H8Z699"/>
<dbReference type="OrthoDB" id="5775386at2"/>
<feature type="compositionally biased region" description="Basic and acidic residues" evidence="1">
    <location>
        <begin position="120"/>
        <end position="132"/>
    </location>
</feature>
<evidence type="ECO:0000313" key="3">
    <source>
        <dbReference type="Proteomes" id="UP000002964"/>
    </source>
</evidence>
<dbReference type="STRING" id="631362.Thi970DRAFT_04337"/>
<feature type="region of interest" description="Disordered" evidence="1">
    <location>
        <begin position="94"/>
        <end position="148"/>
    </location>
</feature>
<reference evidence="3" key="1">
    <citation type="submission" date="2011-06" db="EMBL/GenBank/DDBJ databases">
        <authorList>
            <consortium name="US DOE Joint Genome Institute (JGI-PGF)"/>
            <person name="Lucas S."/>
            <person name="Han J."/>
            <person name="Lapidus A."/>
            <person name="Cheng J.-F."/>
            <person name="Goodwin L."/>
            <person name="Pitluck S."/>
            <person name="Peters L."/>
            <person name="Land M.L."/>
            <person name="Hauser L."/>
            <person name="Vogl K."/>
            <person name="Liu Z."/>
            <person name="Overmann J."/>
            <person name="Frigaard N.-U."/>
            <person name="Bryant D.A."/>
            <person name="Woyke T.J."/>
        </authorList>
    </citation>
    <scope>NUCLEOTIDE SEQUENCE [LARGE SCALE GENOMIC DNA]</scope>
    <source>
        <strain evidence="3">970</strain>
    </source>
</reference>
<proteinExistence type="predicted"/>
<keyword evidence="3" id="KW-1185">Reference proteome</keyword>
<accession>H8Z699</accession>
<feature type="compositionally biased region" description="Basic and acidic residues" evidence="1">
    <location>
        <begin position="94"/>
        <end position="113"/>
    </location>
</feature>
<name>H8Z699_9GAMM</name>
<evidence type="ECO:0000313" key="2">
    <source>
        <dbReference type="EMBL" id="EIC20683.1"/>
    </source>
</evidence>